<protein>
    <submittedName>
        <fullName evidence="3">Membrane-fusion protein</fullName>
    </submittedName>
</protein>
<dbReference type="SUPFAM" id="SSF111369">
    <property type="entry name" value="HlyD-like secretion proteins"/>
    <property type="match status" value="1"/>
</dbReference>
<evidence type="ECO:0000313" key="4">
    <source>
        <dbReference type="Proteomes" id="UP000005615"/>
    </source>
</evidence>
<sequence>MPNLRFKSFFQALAVVVIGVFIAFKILTGKPKPDPKPIVAPAPIEVSVIQAEPTAQSLMVTTQGTAEPAVATRLSSEVMGQVLSISEHYRPGGFFKQGDVLLSVDDTQYRLALARAESQLAAARQRLAEERGRALQAQREWRDLGSESANALFLRQPQIEASQAAVQAAEMEVAKAQRDLGKTKIKAPFDGRVRQKLVDLGQYIGVGMPVAEVYSTDEVRIQLPLTDKQLAMLDLRLLESANPEVDQVTISAKVAGQTWTWNGRLIGTGADVDIQSRVHFVMVAVDDPFGFNDDVNDPPLTPGLFVSATLRGKPIEGVTQLPRSAIHTDGTIRWVDDQDILREHGVDLLQSDGQQAWVLGLDRAMSVVTQLPAGVLAGTRVRTADALIGAVN</sequence>
<dbReference type="eggNOG" id="COG0845">
    <property type="taxonomic scope" value="Bacteria"/>
</dbReference>
<evidence type="ECO:0000256" key="1">
    <source>
        <dbReference type="ARBA" id="ARBA00009477"/>
    </source>
</evidence>
<comment type="caution">
    <text evidence="3">The sequence shown here is derived from an EMBL/GenBank/DDBJ whole genome shotgun (WGS) entry which is preliminary data.</text>
</comment>
<dbReference type="GO" id="GO:0015562">
    <property type="term" value="F:efflux transmembrane transporter activity"/>
    <property type="evidence" value="ECO:0007669"/>
    <property type="project" value="TreeGrafter"/>
</dbReference>
<proteinExistence type="inferred from homology"/>
<dbReference type="NCBIfam" id="TIGR01730">
    <property type="entry name" value="RND_mfp"/>
    <property type="match status" value="1"/>
</dbReference>
<dbReference type="InterPro" id="IPR058625">
    <property type="entry name" value="MdtA-like_BSH"/>
</dbReference>
<dbReference type="Gene3D" id="2.40.30.170">
    <property type="match status" value="1"/>
</dbReference>
<dbReference type="OrthoDB" id="5730196at2"/>
<comment type="similarity">
    <text evidence="1">Belongs to the membrane fusion protein (MFP) (TC 8.A.1) family.</text>
</comment>
<evidence type="ECO:0000259" key="2">
    <source>
        <dbReference type="Pfam" id="PF25917"/>
    </source>
</evidence>
<dbReference type="GO" id="GO:1990281">
    <property type="term" value="C:efflux pump complex"/>
    <property type="evidence" value="ECO:0007669"/>
    <property type="project" value="TreeGrafter"/>
</dbReference>
<reference evidence="3 4" key="1">
    <citation type="journal article" date="2011" name="J. Bacteriol.">
        <title>Genome sequence of strain IMCC3088, a proteorhodopsin-containing marine bacterium belonging to the OM60/NOR5 clade.</title>
        <authorList>
            <person name="Jang Y."/>
            <person name="Oh H.M."/>
            <person name="Kang I."/>
            <person name="Lee K."/>
            <person name="Yang S.J."/>
            <person name="Cho J.C."/>
        </authorList>
    </citation>
    <scope>NUCLEOTIDE SEQUENCE [LARGE SCALE GENOMIC DNA]</scope>
    <source>
        <strain evidence="3 4">IMCC3088</strain>
    </source>
</reference>
<keyword evidence="4" id="KW-1185">Reference proteome</keyword>
<dbReference type="PANTHER" id="PTHR30469:SF12">
    <property type="entry name" value="MULTIDRUG RESISTANCE PROTEIN MDTA"/>
    <property type="match status" value="1"/>
</dbReference>
<evidence type="ECO:0000313" key="3">
    <source>
        <dbReference type="EMBL" id="EGG28405.1"/>
    </source>
</evidence>
<dbReference type="Gene3D" id="1.10.287.470">
    <property type="entry name" value="Helix hairpin bin"/>
    <property type="match status" value="1"/>
</dbReference>
<dbReference type="EMBL" id="AEIG01000113">
    <property type="protein sequence ID" value="EGG28405.1"/>
    <property type="molecule type" value="Genomic_DNA"/>
</dbReference>
<dbReference type="PANTHER" id="PTHR30469">
    <property type="entry name" value="MULTIDRUG RESISTANCE PROTEIN MDTA"/>
    <property type="match status" value="1"/>
</dbReference>
<feature type="domain" description="Multidrug resistance protein MdtA-like barrel-sandwich hybrid" evidence="2">
    <location>
        <begin position="75"/>
        <end position="209"/>
    </location>
</feature>
<dbReference type="Gene3D" id="2.40.50.100">
    <property type="match status" value="1"/>
</dbReference>
<gene>
    <name evidence="3" type="ORF">IMCC3088_146</name>
</gene>
<organism evidence="3 4">
    <name type="scientific">Aequoribacter fuscus</name>
    <dbReference type="NCBI Taxonomy" id="2518989"/>
    <lineage>
        <taxon>Bacteria</taxon>
        <taxon>Pseudomonadati</taxon>
        <taxon>Pseudomonadota</taxon>
        <taxon>Gammaproteobacteria</taxon>
        <taxon>Cellvibrionales</taxon>
        <taxon>Halieaceae</taxon>
        <taxon>Aequoribacter</taxon>
    </lineage>
</organism>
<dbReference type="InterPro" id="IPR006143">
    <property type="entry name" value="RND_pump_MFP"/>
</dbReference>
<dbReference type="Pfam" id="PF25917">
    <property type="entry name" value="BSH_RND"/>
    <property type="match status" value="1"/>
</dbReference>
<name>F3L5I3_9GAMM</name>
<accession>F3L5I3</accession>
<dbReference type="AlphaFoldDB" id="F3L5I3"/>
<dbReference type="Proteomes" id="UP000005615">
    <property type="component" value="Unassembled WGS sequence"/>
</dbReference>
<dbReference type="STRING" id="2518989.IMCC3088_146"/>
<dbReference type="RefSeq" id="WP_009577113.1">
    <property type="nucleotide sequence ID" value="NZ_AEIG01000113.1"/>
</dbReference>